<dbReference type="InterPro" id="IPR029052">
    <property type="entry name" value="Metallo-depent_PP-like"/>
</dbReference>
<feature type="domain" description="Calcineurin-like phosphoesterase" evidence="1">
    <location>
        <begin position="1"/>
        <end position="233"/>
    </location>
</feature>
<evidence type="ECO:0000259" key="1">
    <source>
        <dbReference type="Pfam" id="PF00149"/>
    </source>
</evidence>
<dbReference type="PANTHER" id="PTHR31302:SF22">
    <property type="entry name" value="PHOSPHOESTERASE"/>
    <property type="match status" value="1"/>
</dbReference>
<organism evidence="2 3">
    <name type="scientific">Alkalibacterium gilvum</name>
    <dbReference type="NCBI Taxonomy" id="1130080"/>
    <lineage>
        <taxon>Bacteria</taxon>
        <taxon>Bacillati</taxon>
        <taxon>Bacillota</taxon>
        <taxon>Bacilli</taxon>
        <taxon>Lactobacillales</taxon>
        <taxon>Carnobacteriaceae</taxon>
        <taxon>Alkalibacterium</taxon>
    </lineage>
</organism>
<evidence type="ECO:0000313" key="2">
    <source>
        <dbReference type="EMBL" id="SEI67001.1"/>
    </source>
</evidence>
<name>A0A1H6SGP0_9LACT</name>
<dbReference type="Pfam" id="PF00149">
    <property type="entry name" value="Metallophos"/>
    <property type="match status" value="1"/>
</dbReference>
<dbReference type="OrthoDB" id="113290at2"/>
<keyword evidence="3" id="KW-1185">Reference proteome</keyword>
<reference evidence="3" key="1">
    <citation type="submission" date="2016-10" db="EMBL/GenBank/DDBJ databases">
        <authorList>
            <person name="Varghese N."/>
            <person name="Submissions S."/>
        </authorList>
    </citation>
    <scope>NUCLEOTIDE SEQUENCE [LARGE SCALE GENOMIC DNA]</scope>
    <source>
        <strain evidence="3">DSM 25751</strain>
    </source>
</reference>
<dbReference type="InterPro" id="IPR022302">
    <property type="entry name" value="Phosphoesterase_putative"/>
</dbReference>
<dbReference type="STRING" id="1130080.SAMN04488113_10941"/>
<accession>A0A1H6SGP0</accession>
<dbReference type="AlphaFoldDB" id="A0A1H6SGP0"/>
<dbReference type="InterPro" id="IPR051158">
    <property type="entry name" value="Metallophosphoesterase_sf"/>
</dbReference>
<protein>
    <submittedName>
        <fullName evidence="2">Putative phosphoesterase</fullName>
    </submittedName>
</protein>
<sequence>MRIGTVSDLHIDRNKWIFDEGETTLSILVTMLKEKAVDVLLIAGDISNHYLESHAFIEELMNESGIVVKFVPGNHDYWAKDHEVTDSHKINQFFNKQEYSLIGKPYELNRDWVVVGTPGWYDYGYGNHEKYTEAQFEKKKYGFASWNDLHFVDWHQKDREVSKEMLDQLYKDLESVKDKNIILMTHVATHEAFVVPLPHRIYDFANAFLGAKSYESVYKDFESIKYSIMGHVHFRKVISEEDRTFISPCLGSSKHWRDKRLRNQLERSIVTFDI</sequence>
<evidence type="ECO:0000313" key="3">
    <source>
        <dbReference type="Proteomes" id="UP000198564"/>
    </source>
</evidence>
<gene>
    <name evidence="2" type="ORF">SAMN04488113_10941</name>
</gene>
<proteinExistence type="predicted"/>
<dbReference type="Proteomes" id="UP000198564">
    <property type="component" value="Unassembled WGS sequence"/>
</dbReference>
<dbReference type="Gene3D" id="3.60.21.10">
    <property type="match status" value="1"/>
</dbReference>
<dbReference type="GO" id="GO:0016787">
    <property type="term" value="F:hydrolase activity"/>
    <property type="evidence" value="ECO:0007669"/>
    <property type="project" value="InterPro"/>
</dbReference>
<dbReference type="RefSeq" id="WP_091633782.1">
    <property type="nucleotide sequence ID" value="NZ_FNYW01000009.1"/>
</dbReference>
<dbReference type="PANTHER" id="PTHR31302">
    <property type="entry name" value="TRANSMEMBRANE PROTEIN WITH METALLOPHOSPHOESTERASE DOMAIN-RELATED"/>
    <property type="match status" value="1"/>
</dbReference>
<dbReference type="InterPro" id="IPR004843">
    <property type="entry name" value="Calcineurin-like_PHP"/>
</dbReference>
<dbReference type="SUPFAM" id="SSF56300">
    <property type="entry name" value="Metallo-dependent phosphatases"/>
    <property type="match status" value="1"/>
</dbReference>
<dbReference type="NCBIfam" id="TIGR03729">
    <property type="entry name" value="acc_ester"/>
    <property type="match status" value="1"/>
</dbReference>
<dbReference type="EMBL" id="FNYW01000009">
    <property type="protein sequence ID" value="SEI67001.1"/>
    <property type="molecule type" value="Genomic_DNA"/>
</dbReference>